<dbReference type="GO" id="GO:0046872">
    <property type="term" value="F:metal ion binding"/>
    <property type="evidence" value="ECO:0007669"/>
    <property type="project" value="UniProtKB-KW"/>
</dbReference>
<dbReference type="STRING" id="1280953.HOC_06083"/>
<dbReference type="GO" id="GO:0020037">
    <property type="term" value="F:heme binding"/>
    <property type="evidence" value="ECO:0007669"/>
    <property type="project" value="InterPro"/>
</dbReference>
<evidence type="ECO:0000256" key="4">
    <source>
        <dbReference type="ARBA" id="ARBA00005163"/>
    </source>
</evidence>
<dbReference type="InterPro" id="IPR034804">
    <property type="entry name" value="SQR/QFR_C/D"/>
</dbReference>
<evidence type="ECO:0000256" key="15">
    <source>
        <dbReference type="ARBA" id="ARBA00023136"/>
    </source>
</evidence>
<evidence type="ECO:0000256" key="12">
    <source>
        <dbReference type="ARBA" id="ARBA00022982"/>
    </source>
</evidence>
<dbReference type="GO" id="GO:0016020">
    <property type="term" value="C:membrane"/>
    <property type="evidence" value="ECO:0007669"/>
    <property type="project" value="UniProtKB-SubCell"/>
</dbReference>
<keyword evidence="10 16" id="KW-0812">Transmembrane</keyword>
<dbReference type="EMBL" id="ARYL01000006">
    <property type="protein sequence ID" value="KDA03428.1"/>
    <property type="molecule type" value="Genomic_DNA"/>
</dbReference>
<evidence type="ECO:0000256" key="1">
    <source>
        <dbReference type="ARBA" id="ARBA00001971"/>
    </source>
</evidence>
<dbReference type="Gene3D" id="1.20.1300.10">
    <property type="entry name" value="Fumarate reductase/succinate dehydrogenase, transmembrane subunit"/>
    <property type="match status" value="1"/>
</dbReference>
<dbReference type="UniPathway" id="UPA00223"/>
<feature type="transmembrane region" description="Helical" evidence="16">
    <location>
        <begin position="31"/>
        <end position="48"/>
    </location>
</feature>
<gene>
    <name evidence="17" type="ORF">HOC_06083</name>
</gene>
<dbReference type="InterPro" id="IPR014312">
    <property type="entry name" value="Succ_DH_anchor"/>
</dbReference>
<keyword evidence="18" id="KW-1185">Reference proteome</keyword>
<dbReference type="InterPro" id="IPR000701">
    <property type="entry name" value="SuccDH_FuR_B_TM-su"/>
</dbReference>
<evidence type="ECO:0000256" key="7">
    <source>
        <dbReference type="ARBA" id="ARBA00022448"/>
    </source>
</evidence>
<proteinExistence type="predicted"/>
<accession>A0A059GAF2</accession>
<comment type="subunit">
    <text evidence="5">Part of an enzyme complex containing four subunits: a flavoprotein, an iron-sulfur protein, plus two membrane-anchoring proteins, SdhC and SdhD.</text>
</comment>
<reference evidence="17 18" key="1">
    <citation type="journal article" date="2014" name="Antonie Van Leeuwenhoek">
        <title>Hyphomonas beringensis sp. nov. and Hyphomonas chukchiensis sp. nov., isolated from surface seawater of the Bering Sea and Chukchi Sea.</title>
        <authorList>
            <person name="Li C."/>
            <person name="Lai Q."/>
            <person name="Li G."/>
            <person name="Dong C."/>
            <person name="Wang J."/>
            <person name="Liao Y."/>
            <person name="Shao Z."/>
        </authorList>
    </citation>
    <scope>NUCLEOTIDE SEQUENCE [LARGE SCALE GENOMIC DNA]</scope>
    <source>
        <strain evidence="17 18">SCH89</strain>
    </source>
</reference>
<keyword evidence="13 16" id="KW-1133">Transmembrane helix</keyword>
<dbReference type="Pfam" id="PF01127">
    <property type="entry name" value="Sdh_cyt"/>
    <property type="match status" value="1"/>
</dbReference>
<dbReference type="PATRIC" id="fig|1280953.3.peg.1226"/>
<comment type="cofactor">
    <cofactor evidence="1">
        <name>heme</name>
        <dbReference type="ChEBI" id="CHEBI:30413"/>
    </cofactor>
</comment>
<comment type="pathway">
    <text evidence="4">Carbohydrate metabolism; tricarboxylic acid cycle.</text>
</comment>
<evidence type="ECO:0000256" key="2">
    <source>
        <dbReference type="ARBA" id="ARBA00004050"/>
    </source>
</evidence>
<keyword evidence="11" id="KW-0479">Metal-binding</keyword>
<keyword evidence="8" id="KW-0816">Tricarboxylic acid cycle</keyword>
<evidence type="ECO:0000256" key="9">
    <source>
        <dbReference type="ARBA" id="ARBA00022617"/>
    </source>
</evidence>
<keyword evidence="15 16" id="KW-0472">Membrane</keyword>
<dbReference type="RefSeq" id="WP_051614677.1">
    <property type="nucleotide sequence ID" value="NZ_ARYL01000006.1"/>
</dbReference>
<keyword evidence="7" id="KW-0813">Transport</keyword>
<comment type="subcellular location">
    <subcellularLocation>
        <location evidence="3">Membrane</location>
        <topology evidence="3">Multi-pass membrane protein</topology>
    </subcellularLocation>
</comment>
<feature type="transmembrane region" description="Helical" evidence="16">
    <location>
        <begin position="102"/>
        <end position="127"/>
    </location>
</feature>
<evidence type="ECO:0000256" key="6">
    <source>
        <dbReference type="ARBA" id="ARBA00019425"/>
    </source>
</evidence>
<evidence type="ECO:0000256" key="16">
    <source>
        <dbReference type="SAM" id="Phobius"/>
    </source>
</evidence>
<name>A0A059GAF2_9PROT</name>
<keyword evidence="14" id="KW-0408">Iron</keyword>
<evidence type="ECO:0000256" key="5">
    <source>
        <dbReference type="ARBA" id="ARBA00011558"/>
    </source>
</evidence>
<protein>
    <recommendedName>
        <fullName evidence="6">Succinate dehydrogenase hydrophobic membrane anchor subunit</fullName>
    </recommendedName>
</protein>
<dbReference type="OrthoDB" id="9809280at2"/>
<dbReference type="CDD" id="cd03495">
    <property type="entry name" value="SQR_TypeC_SdhD_like"/>
    <property type="match status" value="1"/>
</dbReference>
<dbReference type="Proteomes" id="UP000024942">
    <property type="component" value="Unassembled WGS sequence"/>
</dbReference>
<evidence type="ECO:0000256" key="13">
    <source>
        <dbReference type="ARBA" id="ARBA00022989"/>
    </source>
</evidence>
<evidence type="ECO:0000256" key="3">
    <source>
        <dbReference type="ARBA" id="ARBA00004141"/>
    </source>
</evidence>
<evidence type="ECO:0000313" key="18">
    <source>
        <dbReference type="Proteomes" id="UP000024942"/>
    </source>
</evidence>
<evidence type="ECO:0000256" key="8">
    <source>
        <dbReference type="ARBA" id="ARBA00022532"/>
    </source>
</evidence>
<dbReference type="AlphaFoldDB" id="A0A059GAF2"/>
<evidence type="ECO:0000256" key="14">
    <source>
        <dbReference type="ARBA" id="ARBA00023004"/>
    </source>
</evidence>
<dbReference type="eggNOG" id="COG2142">
    <property type="taxonomic scope" value="Bacteria"/>
</dbReference>
<dbReference type="NCBIfam" id="TIGR02968">
    <property type="entry name" value="succ_dehyd_anc"/>
    <property type="match status" value="1"/>
</dbReference>
<sequence length="131" mass="13998">MANNQFITPAKAARGLGSAKSGTSDHIRQRVTAIAMVFLVPWFLYSVIHASGAGYDGAVEWAGKPWNAILLILTAGAAFYHMRIGMQIVIEDYIGKTGTRSALLILNSFACIALFATVALSVLKLWIGADA</sequence>
<comment type="caution">
    <text evidence="17">The sequence shown here is derived from an EMBL/GenBank/DDBJ whole genome shotgun (WGS) entry which is preliminary data.</text>
</comment>
<evidence type="ECO:0000313" key="17">
    <source>
        <dbReference type="EMBL" id="KDA03428.1"/>
    </source>
</evidence>
<comment type="function">
    <text evidence="2">Membrane-anchoring subunit of succinate dehydrogenase (SDH).</text>
</comment>
<keyword evidence="12" id="KW-0249">Electron transport</keyword>
<evidence type="ECO:0000256" key="11">
    <source>
        <dbReference type="ARBA" id="ARBA00022723"/>
    </source>
</evidence>
<dbReference type="GO" id="GO:0006099">
    <property type="term" value="P:tricarboxylic acid cycle"/>
    <property type="evidence" value="ECO:0007669"/>
    <property type="project" value="UniProtKB-UniPathway"/>
</dbReference>
<organism evidence="17 18">
    <name type="scientific">Hyphomonas oceanitis SCH89</name>
    <dbReference type="NCBI Taxonomy" id="1280953"/>
    <lineage>
        <taxon>Bacteria</taxon>
        <taxon>Pseudomonadati</taxon>
        <taxon>Pseudomonadota</taxon>
        <taxon>Alphaproteobacteria</taxon>
        <taxon>Hyphomonadales</taxon>
        <taxon>Hyphomonadaceae</taxon>
        <taxon>Hyphomonas</taxon>
    </lineage>
</organism>
<dbReference type="SUPFAM" id="SSF81343">
    <property type="entry name" value="Fumarate reductase respiratory complex transmembrane subunits"/>
    <property type="match status" value="1"/>
</dbReference>
<feature type="transmembrane region" description="Helical" evidence="16">
    <location>
        <begin position="68"/>
        <end position="90"/>
    </location>
</feature>
<evidence type="ECO:0000256" key="10">
    <source>
        <dbReference type="ARBA" id="ARBA00022692"/>
    </source>
</evidence>
<keyword evidence="9" id="KW-0349">Heme</keyword>